<accession>A0AAW1QYD1</accession>
<keyword evidence="5" id="KW-0131">Cell cycle</keyword>
<dbReference type="InterPro" id="IPR001680">
    <property type="entry name" value="WD40_rpt"/>
</dbReference>
<comment type="caution">
    <text evidence="9">The sequence shown here is derived from an EMBL/GenBank/DDBJ whole genome shotgun (WGS) entry which is preliminary data.</text>
</comment>
<dbReference type="Proteomes" id="UP001445335">
    <property type="component" value="Unassembled WGS sequence"/>
</dbReference>
<name>A0AAW1QYD1_9CHLO</name>
<evidence type="ECO:0000256" key="4">
    <source>
        <dbReference type="ARBA" id="ARBA00022776"/>
    </source>
</evidence>
<dbReference type="SMART" id="SM00320">
    <property type="entry name" value="WD40"/>
    <property type="match status" value="6"/>
</dbReference>
<reference evidence="9 10" key="1">
    <citation type="journal article" date="2024" name="Nat. Commun.">
        <title>Phylogenomics reveals the evolutionary origins of lichenization in chlorophyte algae.</title>
        <authorList>
            <person name="Puginier C."/>
            <person name="Libourel C."/>
            <person name="Otte J."/>
            <person name="Skaloud P."/>
            <person name="Haon M."/>
            <person name="Grisel S."/>
            <person name="Petersen M."/>
            <person name="Berrin J.G."/>
            <person name="Delaux P.M."/>
            <person name="Dal Grande F."/>
            <person name="Keller J."/>
        </authorList>
    </citation>
    <scope>NUCLEOTIDE SEQUENCE [LARGE SCALE GENOMIC DNA]</scope>
    <source>
        <strain evidence="9 10">SAG 245.80</strain>
    </source>
</reference>
<comment type="similarity">
    <text evidence="1">Belongs to the WD repeat CDC20/Fizzy family.</text>
</comment>
<evidence type="ECO:0000256" key="5">
    <source>
        <dbReference type="ARBA" id="ARBA00023306"/>
    </source>
</evidence>
<feature type="repeat" description="WD" evidence="6">
    <location>
        <begin position="330"/>
        <end position="365"/>
    </location>
</feature>
<evidence type="ECO:0000256" key="1">
    <source>
        <dbReference type="ARBA" id="ARBA00006445"/>
    </source>
</evidence>
<organism evidence="9 10">
    <name type="scientific">Elliptochloris bilobata</name>
    <dbReference type="NCBI Taxonomy" id="381761"/>
    <lineage>
        <taxon>Eukaryota</taxon>
        <taxon>Viridiplantae</taxon>
        <taxon>Chlorophyta</taxon>
        <taxon>core chlorophytes</taxon>
        <taxon>Trebouxiophyceae</taxon>
        <taxon>Trebouxiophyceae incertae sedis</taxon>
        <taxon>Elliptochloris clade</taxon>
        <taxon>Elliptochloris</taxon>
    </lineage>
</organism>
<dbReference type="PROSITE" id="PS50294">
    <property type="entry name" value="WD_REPEATS_REGION"/>
    <property type="match status" value="1"/>
</dbReference>
<evidence type="ECO:0000256" key="7">
    <source>
        <dbReference type="SAM" id="MobiDB-lite"/>
    </source>
</evidence>
<dbReference type="GO" id="GO:1990757">
    <property type="term" value="F:ubiquitin ligase activator activity"/>
    <property type="evidence" value="ECO:0007669"/>
    <property type="project" value="TreeGrafter"/>
</dbReference>
<protein>
    <recommendedName>
        <fullName evidence="8">CDC20/Fizzy WD40 domain-containing protein</fullName>
    </recommendedName>
</protein>
<evidence type="ECO:0000259" key="8">
    <source>
        <dbReference type="Pfam" id="PF24807"/>
    </source>
</evidence>
<feature type="domain" description="CDC20/Fizzy WD40" evidence="8">
    <location>
        <begin position="71"/>
        <end position="363"/>
    </location>
</feature>
<dbReference type="InterPro" id="IPR036322">
    <property type="entry name" value="WD40_repeat_dom_sf"/>
</dbReference>
<dbReference type="InterPro" id="IPR015943">
    <property type="entry name" value="WD40/YVTN_repeat-like_dom_sf"/>
</dbReference>
<keyword evidence="4" id="KW-0498">Mitosis</keyword>
<dbReference type="AlphaFoldDB" id="A0AAW1QYD1"/>
<dbReference type="PROSITE" id="PS50082">
    <property type="entry name" value="WD_REPEATS_2"/>
    <property type="match status" value="3"/>
</dbReference>
<evidence type="ECO:0000256" key="3">
    <source>
        <dbReference type="ARBA" id="ARBA00022737"/>
    </source>
</evidence>
<dbReference type="PANTHER" id="PTHR19918:SF1">
    <property type="entry name" value="FIZZY-RELATED PROTEIN HOMOLOG"/>
    <property type="match status" value="1"/>
</dbReference>
<gene>
    <name evidence="9" type="ORF">WJX81_002430</name>
</gene>
<keyword evidence="4" id="KW-0132">Cell division</keyword>
<dbReference type="CDD" id="cd00200">
    <property type="entry name" value="WD40"/>
    <property type="match status" value="1"/>
</dbReference>
<dbReference type="GO" id="GO:1905786">
    <property type="term" value="P:positive regulation of anaphase-promoting complex-dependent catabolic process"/>
    <property type="evidence" value="ECO:0007669"/>
    <property type="project" value="TreeGrafter"/>
</dbReference>
<dbReference type="EMBL" id="JALJOU010000064">
    <property type="protein sequence ID" value="KAK9826466.1"/>
    <property type="molecule type" value="Genomic_DNA"/>
</dbReference>
<feature type="compositionally biased region" description="Polar residues" evidence="7">
    <location>
        <begin position="33"/>
        <end position="42"/>
    </location>
</feature>
<dbReference type="GO" id="GO:0010997">
    <property type="term" value="F:anaphase-promoting complex binding"/>
    <property type="evidence" value="ECO:0007669"/>
    <property type="project" value="InterPro"/>
</dbReference>
<evidence type="ECO:0000313" key="9">
    <source>
        <dbReference type="EMBL" id="KAK9826466.1"/>
    </source>
</evidence>
<evidence type="ECO:0000313" key="10">
    <source>
        <dbReference type="Proteomes" id="UP001445335"/>
    </source>
</evidence>
<dbReference type="Pfam" id="PF24807">
    <property type="entry name" value="WD40_CDC20-Fz"/>
    <property type="match status" value="1"/>
</dbReference>
<keyword evidence="2 6" id="KW-0853">WD repeat</keyword>
<dbReference type="InterPro" id="IPR056150">
    <property type="entry name" value="WD40_CDC20-Fz"/>
</dbReference>
<dbReference type="PANTHER" id="PTHR19918">
    <property type="entry name" value="CELL DIVISION CYCLE 20 CDC20 FIZZY -RELATED"/>
    <property type="match status" value="1"/>
</dbReference>
<feature type="repeat" description="WD" evidence="6">
    <location>
        <begin position="197"/>
        <end position="228"/>
    </location>
</feature>
<proteinExistence type="inferred from homology"/>
<dbReference type="Gene3D" id="2.130.10.10">
    <property type="entry name" value="YVTN repeat-like/Quinoprotein amine dehydrogenase"/>
    <property type="match status" value="1"/>
</dbReference>
<feature type="repeat" description="WD" evidence="6">
    <location>
        <begin position="242"/>
        <end position="286"/>
    </location>
</feature>
<keyword evidence="3" id="KW-0677">Repeat</keyword>
<keyword evidence="10" id="KW-1185">Reference proteome</keyword>
<dbReference type="InterPro" id="IPR019775">
    <property type="entry name" value="WD40_repeat_CS"/>
</dbReference>
<evidence type="ECO:0000256" key="2">
    <source>
        <dbReference type="ARBA" id="ARBA00022574"/>
    </source>
</evidence>
<evidence type="ECO:0000256" key="6">
    <source>
        <dbReference type="PROSITE-ProRule" id="PRU00221"/>
    </source>
</evidence>
<sequence>MASDRPAGLGRSCSLERSSHQRSSVFRFKQDQGDPNITSRLSSAPADGIVAPCLTPPRRERAVAKTPFKVLDMPELPDDFYMDLMDWSSQNLLAVAIGCCIYLWNAATEQVQKLGSECGQPVSSVAWSQRGTYLAAGGDSGAMTITDAATGQQVRRLRAHRGRVGALAWAGPLLASGSWDRTIRLTDVRAPGCGSCLGGHASEVCGLKWAPGNAQLASGGNDNAVAVWAPGAGAAAAPLWCLRKHTAAVKALAWSPHQAGLLASGGGTSDRHIRIWNTTSGALVNAVDTGSQVCALAWSANVNELVSCHGYSTNAVNVWRYPGLQRVATLGGHTQRVLYLALSPDGRSIVTGAGQGDETIRFWSVFPAPRAAGAGTGLPMSMRSCLR</sequence>
<dbReference type="InterPro" id="IPR033010">
    <property type="entry name" value="Cdc20/Fizzy"/>
</dbReference>
<dbReference type="PROSITE" id="PS00678">
    <property type="entry name" value="WD_REPEATS_1"/>
    <property type="match status" value="1"/>
</dbReference>
<feature type="region of interest" description="Disordered" evidence="7">
    <location>
        <begin position="1"/>
        <end position="43"/>
    </location>
</feature>
<dbReference type="GO" id="GO:0031145">
    <property type="term" value="P:anaphase-promoting complex-dependent catabolic process"/>
    <property type="evidence" value="ECO:0007669"/>
    <property type="project" value="TreeGrafter"/>
</dbReference>
<dbReference type="SUPFAM" id="SSF50978">
    <property type="entry name" value="WD40 repeat-like"/>
    <property type="match status" value="1"/>
</dbReference>
<dbReference type="GO" id="GO:0005680">
    <property type="term" value="C:anaphase-promoting complex"/>
    <property type="evidence" value="ECO:0007669"/>
    <property type="project" value="TreeGrafter"/>
</dbReference>